<dbReference type="Proteomes" id="UP000663419">
    <property type="component" value="Chromosome 3"/>
</dbReference>
<protein>
    <submittedName>
        <fullName evidence="1">Uncharacterized protein</fullName>
    </submittedName>
</protein>
<name>A0A8A1LL83_AJEC8</name>
<evidence type="ECO:0000313" key="2">
    <source>
        <dbReference type="Proteomes" id="UP000663419"/>
    </source>
</evidence>
<sequence>MMKENSKSYANLPPIERPCFCSSFVIPPDGVGLVVSYFVSLSQEFFQSLPTLRGIAIYHRLVLFAFLRS</sequence>
<dbReference type="EMBL" id="CP069104">
    <property type="protein sequence ID" value="QSS53403.1"/>
    <property type="molecule type" value="Genomic_DNA"/>
</dbReference>
<dbReference type="VEuPathDB" id="FungiDB:I7I53_00657"/>
<accession>A0A8A1LL83</accession>
<gene>
    <name evidence="1" type="ORF">I7I53_00657</name>
</gene>
<proteinExistence type="predicted"/>
<evidence type="ECO:0000313" key="1">
    <source>
        <dbReference type="EMBL" id="QSS53403.1"/>
    </source>
</evidence>
<organism evidence="1 2">
    <name type="scientific">Ajellomyces capsulatus (strain H88)</name>
    <name type="common">Darling's disease fungus</name>
    <name type="synonym">Histoplasma capsulatum</name>
    <dbReference type="NCBI Taxonomy" id="544711"/>
    <lineage>
        <taxon>Eukaryota</taxon>
        <taxon>Fungi</taxon>
        <taxon>Dikarya</taxon>
        <taxon>Ascomycota</taxon>
        <taxon>Pezizomycotina</taxon>
        <taxon>Eurotiomycetes</taxon>
        <taxon>Eurotiomycetidae</taxon>
        <taxon>Onygenales</taxon>
        <taxon>Ajellomycetaceae</taxon>
        <taxon>Histoplasma</taxon>
    </lineage>
</organism>
<dbReference type="AlphaFoldDB" id="A0A8A1LL83"/>
<reference evidence="1" key="1">
    <citation type="submission" date="2021-01" db="EMBL/GenBank/DDBJ databases">
        <title>Chromosome-level genome assembly of a human fungal pathogen reveals clustering of transcriptionally co-regulated genes.</title>
        <authorList>
            <person name="Voorhies M."/>
            <person name="Cohen S."/>
            <person name="Shea T.P."/>
            <person name="Petrus S."/>
            <person name="Munoz J.F."/>
            <person name="Poplawski S."/>
            <person name="Goldman W.E."/>
            <person name="Michael T."/>
            <person name="Cuomo C.A."/>
            <person name="Sil A."/>
            <person name="Beyhan S."/>
        </authorList>
    </citation>
    <scope>NUCLEOTIDE SEQUENCE</scope>
    <source>
        <strain evidence="1">H88</strain>
    </source>
</reference>